<dbReference type="InterPro" id="IPR005467">
    <property type="entry name" value="His_kinase_dom"/>
</dbReference>
<organism evidence="8 9">
    <name type="scientific">Occultella gossypii</name>
    <dbReference type="NCBI Taxonomy" id="2800820"/>
    <lineage>
        <taxon>Bacteria</taxon>
        <taxon>Bacillati</taxon>
        <taxon>Actinomycetota</taxon>
        <taxon>Actinomycetes</taxon>
        <taxon>Micrococcales</taxon>
        <taxon>Ruaniaceae</taxon>
        <taxon>Occultella</taxon>
    </lineage>
</organism>
<keyword evidence="6" id="KW-0472">Membrane</keyword>
<evidence type="ECO:0000256" key="3">
    <source>
        <dbReference type="ARBA" id="ARBA00012438"/>
    </source>
</evidence>
<dbReference type="EC" id="2.7.13.3" evidence="3"/>
<keyword evidence="5 8" id="KW-0808">Transferase</keyword>
<dbReference type="Pfam" id="PF02518">
    <property type="entry name" value="HATPase_c"/>
    <property type="match status" value="1"/>
</dbReference>
<accession>A0ABS7S6I4</accession>
<evidence type="ECO:0000256" key="2">
    <source>
        <dbReference type="ARBA" id="ARBA00004236"/>
    </source>
</evidence>
<reference evidence="8 9" key="1">
    <citation type="submission" date="2021-04" db="EMBL/GenBank/DDBJ databases">
        <title>Ruania sp. nov., isolated from sandy soil of mangrove forest.</title>
        <authorList>
            <person name="Ge X."/>
            <person name="Huang R."/>
            <person name="Liu W."/>
        </authorList>
    </citation>
    <scope>NUCLEOTIDE SEQUENCE [LARGE SCALE GENOMIC DNA]</scope>
    <source>
        <strain evidence="8 9">N2-46</strain>
    </source>
</reference>
<dbReference type="PANTHER" id="PTHR43547">
    <property type="entry name" value="TWO-COMPONENT HISTIDINE KINASE"/>
    <property type="match status" value="1"/>
</dbReference>
<comment type="caution">
    <text evidence="8">The sequence shown here is derived from an EMBL/GenBank/DDBJ whole genome shotgun (WGS) entry which is preliminary data.</text>
</comment>
<dbReference type="SUPFAM" id="SSF47384">
    <property type="entry name" value="Homodimeric domain of signal transducing histidine kinase"/>
    <property type="match status" value="1"/>
</dbReference>
<dbReference type="PRINTS" id="PR01780">
    <property type="entry name" value="LANTIREGPROT"/>
</dbReference>
<dbReference type="Proteomes" id="UP000826651">
    <property type="component" value="Unassembled WGS sequence"/>
</dbReference>
<evidence type="ECO:0000256" key="4">
    <source>
        <dbReference type="ARBA" id="ARBA00022553"/>
    </source>
</evidence>
<dbReference type="SMART" id="SM00388">
    <property type="entry name" value="HisKA"/>
    <property type="match status" value="1"/>
</dbReference>
<dbReference type="CDD" id="cd00082">
    <property type="entry name" value="HisKA"/>
    <property type="match status" value="1"/>
</dbReference>
<feature type="transmembrane region" description="Helical" evidence="6">
    <location>
        <begin position="6"/>
        <end position="26"/>
    </location>
</feature>
<dbReference type="SMART" id="SM00387">
    <property type="entry name" value="HATPase_c"/>
    <property type="match status" value="1"/>
</dbReference>
<sequence>MIAVVVILGVLLVAACLYLVLVLRQIRSMTRQLDRRLMGRTRATVTIDLVNGDLEALATRVNDAMVAAETATARSHRDERQFRAMITDISHDLRTPLTAVRGYQQLLGRSELDPEQRARLEVAQRHAGELENLVERLYEYTYLLEAEPHLTAEEFDASALVGEALLAAVLPLEDAGLDVRFEPDGPVPVVTDREKVTRIVQNLIRNATQHGRGVLDVALAAERGSTAAGGAPGTATSGTWITITCANGIEPGAQIVPERLFERFYTADRSRSGRTTGLGLSIVHVLTRQLGGTASAAAADGRLTLTVRIPSGPTP</sequence>
<evidence type="ECO:0000256" key="1">
    <source>
        <dbReference type="ARBA" id="ARBA00000085"/>
    </source>
</evidence>
<dbReference type="Gene3D" id="3.30.565.10">
    <property type="entry name" value="Histidine kinase-like ATPase, C-terminal domain"/>
    <property type="match status" value="1"/>
</dbReference>
<dbReference type="PANTHER" id="PTHR43547:SF2">
    <property type="entry name" value="HYBRID SIGNAL TRANSDUCTION HISTIDINE KINASE C"/>
    <property type="match status" value="1"/>
</dbReference>
<dbReference type="InterPro" id="IPR003594">
    <property type="entry name" value="HATPase_dom"/>
</dbReference>
<evidence type="ECO:0000313" key="8">
    <source>
        <dbReference type="EMBL" id="MBZ2195355.1"/>
    </source>
</evidence>
<evidence type="ECO:0000313" key="9">
    <source>
        <dbReference type="Proteomes" id="UP000826651"/>
    </source>
</evidence>
<feature type="domain" description="Histidine kinase" evidence="7">
    <location>
        <begin position="88"/>
        <end position="313"/>
    </location>
</feature>
<comment type="subcellular location">
    <subcellularLocation>
        <location evidence="2">Cell membrane</location>
    </subcellularLocation>
</comment>
<keyword evidence="4" id="KW-0597">Phosphoprotein</keyword>
<evidence type="ECO:0000256" key="6">
    <source>
        <dbReference type="SAM" id="Phobius"/>
    </source>
</evidence>
<keyword evidence="6" id="KW-1133">Transmembrane helix</keyword>
<dbReference type="InterPro" id="IPR008358">
    <property type="entry name" value="Sig_transdc_His_kin/Pase_MprB"/>
</dbReference>
<dbReference type="Gene3D" id="1.10.287.130">
    <property type="match status" value="1"/>
</dbReference>
<dbReference type="InterPro" id="IPR003661">
    <property type="entry name" value="HisK_dim/P_dom"/>
</dbReference>
<evidence type="ECO:0000256" key="5">
    <source>
        <dbReference type="ARBA" id="ARBA00022777"/>
    </source>
</evidence>
<dbReference type="EMBL" id="JAGSHT010000003">
    <property type="protein sequence ID" value="MBZ2195355.1"/>
    <property type="molecule type" value="Genomic_DNA"/>
</dbReference>
<proteinExistence type="predicted"/>
<name>A0ABS7S6I4_9MICO</name>
<keyword evidence="9" id="KW-1185">Reference proteome</keyword>
<dbReference type="GO" id="GO:0016301">
    <property type="term" value="F:kinase activity"/>
    <property type="evidence" value="ECO:0007669"/>
    <property type="project" value="UniProtKB-KW"/>
</dbReference>
<dbReference type="InterPro" id="IPR036097">
    <property type="entry name" value="HisK_dim/P_sf"/>
</dbReference>
<gene>
    <name evidence="8" type="ORF">KCQ71_04280</name>
</gene>
<dbReference type="Pfam" id="PF00512">
    <property type="entry name" value="HisKA"/>
    <property type="match status" value="1"/>
</dbReference>
<keyword evidence="6" id="KW-0812">Transmembrane</keyword>
<evidence type="ECO:0000259" key="7">
    <source>
        <dbReference type="PROSITE" id="PS50109"/>
    </source>
</evidence>
<protein>
    <recommendedName>
        <fullName evidence="3">histidine kinase</fullName>
        <ecNumber evidence="3">2.7.13.3</ecNumber>
    </recommendedName>
</protein>
<keyword evidence="5 8" id="KW-0418">Kinase</keyword>
<comment type="catalytic activity">
    <reaction evidence="1">
        <text>ATP + protein L-histidine = ADP + protein N-phospho-L-histidine.</text>
        <dbReference type="EC" id="2.7.13.3"/>
    </reaction>
</comment>
<dbReference type="SUPFAM" id="SSF55874">
    <property type="entry name" value="ATPase domain of HSP90 chaperone/DNA topoisomerase II/histidine kinase"/>
    <property type="match status" value="1"/>
</dbReference>
<dbReference type="PROSITE" id="PS50109">
    <property type="entry name" value="HIS_KIN"/>
    <property type="match status" value="1"/>
</dbReference>
<dbReference type="RefSeq" id="WP_223403177.1">
    <property type="nucleotide sequence ID" value="NZ_JAGSHT010000003.1"/>
</dbReference>
<dbReference type="InterPro" id="IPR036890">
    <property type="entry name" value="HATPase_C_sf"/>
</dbReference>
<dbReference type="CDD" id="cd00075">
    <property type="entry name" value="HATPase"/>
    <property type="match status" value="1"/>
</dbReference>